<evidence type="ECO:0000313" key="2">
    <source>
        <dbReference type="Proteomes" id="UP000789525"/>
    </source>
</evidence>
<comment type="caution">
    <text evidence="1">The sequence shown here is derived from an EMBL/GenBank/DDBJ whole genome shotgun (WGS) entry which is preliminary data.</text>
</comment>
<keyword evidence="2" id="KW-1185">Reference proteome</keyword>
<protein>
    <submittedName>
        <fullName evidence="1">3411_t:CDS:1</fullName>
    </submittedName>
</protein>
<reference evidence="1" key="1">
    <citation type="submission" date="2021-06" db="EMBL/GenBank/DDBJ databases">
        <authorList>
            <person name="Kallberg Y."/>
            <person name="Tangrot J."/>
            <person name="Rosling A."/>
        </authorList>
    </citation>
    <scope>NUCLEOTIDE SEQUENCE</scope>
    <source>
        <strain evidence="1">CL356</strain>
    </source>
</reference>
<sequence>MKKSIILLTVGLLAISTFASADIYLKETFSDDEWAKRWTQSEHRDDLGKFEVSAGLFYADEKESRGLKTMQDAKFYAISTKLDKVLDNTEKDLVVQFSVKHEQNIDCGGGYVK</sequence>
<organism evidence="1 2">
    <name type="scientific">Acaulospora colombiana</name>
    <dbReference type="NCBI Taxonomy" id="27376"/>
    <lineage>
        <taxon>Eukaryota</taxon>
        <taxon>Fungi</taxon>
        <taxon>Fungi incertae sedis</taxon>
        <taxon>Mucoromycota</taxon>
        <taxon>Glomeromycotina</taxon>
        <taxon>Glomeromycetes</taxon>
        <taxon>Diversisporales</taxon>
        <taxon>Acaulosporaceae</taxon>
        <taxon>Acaulospora</taxon>
    </lineage>
</organism>
<dbReference type="Proteomes" id="UP000789525">
    <property type="component" value="Unassembled WGS sequence"/>
</dbReference>
<gene>
    <name evidence="1" type="ORF">ACOLOM_LOCUS7297</name>
</gene>
<accession>A0ACA9N0B3</accession>
<feature type="non-terminal residue" evidence="1">
    <location>
        <position position="113"/>
    </location>
</feature>
<name>A0ACA9N0B3_9GLOM</name>
<dbReference type="EMBL" id="CAJVPT010016532">
    <property type="protein sequence ID" value="CAG8619859.1"/>
    <property type="molecule type" value="Genomic_DNA"/>
</dbReference>
<evidence type="ECO:0000313" key="1">
    <source>
        <dbReference type="EMBL" id="CAG8619859.1"/>
    </source>
</evidence>
<proteinExistence type="predicted"/>